<evidence type="ECO:0000313" key="11">
    <source>
        <dbReference type="Proteomes" id="UP000791080"/>
    </source>
</evidence>
<dbReference type="InterPro" id="IPR000515">
    <property type="entry name" value="MetI-like"/>
</dbReference>
<evidence type="ECO:0000313" key="10">
    <source>
        <dbReference type="EMBL" id="MCP2332630.1"/>
    </source>
</evidence>
<feature type="region of interest" description="Disordered" evidence="8">
    <location>
        <begin position="1"/>
        <end position="22"/>
    </location>
</feature>
<keyword evidence="5 7" id="KW-1133">Transmembrane helix</keyword>
<evidence type="ECO:0000259" key="9">
    <source>
        <dbReference type="PROSITE" id="PS50928"/>
    </source>
</evidence>
<feature type="compositionally biased region" description="Basic and acidic residues" evidence="8">
    <location>
        <begin position="10"/>
        <end position="22"/>
    </location>
</feature>
<reference evidence="10 11" key="1">
    <citation type="submission" date="2022-06" db="EMBL/GenBank/DDBJ databases">
        <title>Genomic Encyclopedia of Type Strains, Phase I: the one thousand microbial genomes (KMG-I) project.</title>
        <authorList>
            <person name="Kyrpides N."/>
        </authorList>
    </citation>
    <scope>NUCLEOTIDE SEQUENCE [LARGE SCALE GENOMIC DNA]</scope>
    <source>
        <strain evidence="10 11">DSM 43889</strain>
    </source>
</reference>
<dbReference type="EMBL" id="AUBJ02000001">
    <property type="protein sequence ID" value="MCP2332630.1"/>
    <property type="molecule type" value="Genomic_DNA"/>
</dbReference>
<comment type="caution">
    <text evidence="10">The sequence shown here is derived from an EMBL/GenBank/DDBJ whole genome shotgun (WGS) entry which is preliminary data.</text>
</comment>
<evidence type="ECO:0000256" key="6">
    <source>
        <dbReference type="ARBA" id="ARBA00023136"/>
    </source>
</evidence>
<accession>A0ABT1JJE5</accession>
<gene>
    <name evidence="10" type="ORF">G443_002900</name>
</gene>
<keyword evidence="3" id="KW-1003">Cell membrane</keyword>
<dbReference type="Proteomes" id="UP000791080">
    <property type="component" value="Unassembled WGS sequence"/>
</dbReference>
<feature type="transmembrane region" description="Helical" evidence="7">
    <location>
        <begin position="112"/>
        <end position="133"/>
    </location>
</feature>
<evidence type="ECO:0000256" key="5">
    <source>
        <dbReference type="ARBA" id="ARBA00022989"/>
    </source>
</evidence>
<dbReference type="InterPro" id="IPR035906">
    <property type="entry name" value="MetI-like_sf"/>
</dbReference>
<keyword evidence="11" id="KW-1185">Reference proteome</keyword>
<feature type="transmembrane region" description="Helical" evidence="7">
    <location>
        <begin position="299"/>
        <end position="321"/>
    </location>
</feature>
<dbReference type="InterPro" id="IPR050809">
    <property type="entry name" value="UgpAE/MalFG_permease"/>
</dbReference>
<name>A0ABT1JJE5_ACTCY</name>
<comment type="similarity">
    <text evidence="7">Belongs to the binding-protein-dependent transport system permease family.</text>
</comment>
<evidence type="ECO:0000256" key="7">
    <source>
        <dbReference type="RuleBase" id="RU363032"/>
    </source>
</evidence>
<dbReference type="Pfam" id="PF00528">
    <property type="entry name" value="BPD_transp_1"/>
    <property type="match status" value="1"/>
</dbReference>
<feature type="transmembrane region" description="Helical" evidence="7">
    <location>
        <begin position="34"/>
        <end position="57"/>
    </location>
</feature>
<keyword evidence="4 7" id="KW-0812">Transmembrane</keyword>
<comment type="subcellular location">
    <subcellularLocation>
        <location evidence="1 7">Cell membrane</location>
        <topology evidence="1 7">Multi-pass membrane protein</topology>
    </subcellularLocation>
</comment>
<evidence type="ECO:0000256" key="2">
    <source>
        <dbReference type="ARBA" id="ARBA00022448"/>
    </source>
</evidence>
<dbReference type="PROSITE" id="PS50928">
    <property type="entry name" value="ABC_TM1"/>
    <property type="match status" value="1"/>
</dbReference>
<organism evidence="10 11">
    <name type="scientific">Actinoalloteichus caeruleus DSM 43889</name>
    <dbReference type="NCBI Taxonomy" id="1120930"/>
    <lineage>
        <taxon>Bacteria</taxon>
        <taxon>Bacillati</taxon>
        <taxon>Actinomycetota</taxon>
        <taxon>Actinomycetes</taxon>
        <taxon>Pseudonocardiales</taxon>
        <taxon>Pseudonocardiaceae</taxon>
        <taxon>Actinoalloteichus</taxon>
        <taxon>Actinoalloteichus cyanogriseus</taxon>
    </lineage>
</organism>
<evidence type="ECO:0000256" key="8">
    <source>
        <dbReference type="SAM" id="MobiDB-lite"/>
    </source>
</evidence>
<sequence length="330" mass="36391">MVATTTGAAAEHRRPGPRGGTERRGRVRRFLDRYWYAYALVLPVVVVVGGLVILPLAQGVFFTFTNINEGNIANPVLGREADYDVVGLANYLNVLSGDPAYGSFWGVLLRTLVWSGICVAFHYGIGLGLALLLNRPMRFRTLYRILLILPWAVPAFVSAFAWRYLFNADYGLINWLLGSVGLPTPVWLGQSPVAMVAVIIVNVWLGVPFMMVALLGGLQSIPGDLYEAAEIDGATPWQRFTQITLPGLRPVSSTVILLGVIWTFNMFPVIYLITGQNPHTRILITYAFERFFSGATRDYAIASTYGVLILSVLLVFAGVYLRALRSQEAD</sequence>
<dbReference type="RefSeq" id="WP_026417573.1">
    <property type="nucleotide sequence ID" value="NZ_AUBJ02000001.1"/>
</dbReference>
<dbReference type="CDD" id="cd06261">
    <property type="entry name" value="TM_PBP2"/>
    <property type="match status" value="1"/>
</dbReference>
<protein>
    <submittedName>
        <fullName evidence="10">Carbohydrate ABC transporter membrane protein 1, CUT1 family</fullName>
    </submittedName>
</protein>
<feature type="transmembrane region" description="Helical" evidence="7">
    <location>
        <begin position="172"/>
        <end position="189"/>
    </location>
</feature>
<evidence type="ECO:0000256" key="4">
    <source>
        <dbReference type="ARBA" id="ARBA00022692"/>
    </source>
</evidence>
<keyword evidence="6 7" id="KW-0472">Membrane</keyword>
<feature type="transmembrane region" description="Helical" evidence="7">
    <location>
        <begin position="255"/>
        <end position="274"/>
    </location>
</feature>
<feature type="transmembrane region" description="Helical" evidence="7">
    <location>
        <begin position="196"/>
        <end position="218"/>
    </location>
</feature>
<dbReference type="PANTHER" id="PTHR43227:SF7">
    <property type="entry name" value="ARABINOOLIGOSACCHARIDES TRANSPORT SYSTEM PERMEASE PROTEIN ARAP"/>
    <property type="match status" value="1"/>
</dbReference>
<dbReference type="PANTHER" id="PTHR43227">
    <property type="entry name" value="BLL4140 PROTEIN"/>
    <property type="match status" value="1"/>
</dbReference>
<evidence type="ECO:0000256" key="3">
    <source>
        <dbReference type="ARBA" id="ARBA00022475"/>
    </source>
</evidence>
<feature type="domain" description="ABC transmembrane type-1" evidence="9">
    <location>
        <begin position="108"/>
        <end position="320"/>
    </location>
</feature>
<dbReference type="SUPFAM" id="SSF161098">
    <property type="entry name" value="MetI-like"/>
    <property type="match status" value="1"/>
</dbReference>
<keyword evidence="2 7" id="KW-0813">Transport</keyword>
<evidence type="ECO:0000256" key="1">
    <source>
        <dbReference type="ARBA" id="ARBA00004651"/>
    </source>
</evidence>
<feature type="transmembrane region" description="Helical" evidence="7">
    <location>
        <begin position="145"/>
        <end position="166"/>
    </location>
</feature>
<dbReference type="Gene3D" id="1.10.3720.10">
    <property type="entry name" value="MetI-like"/>
    <property type="match status" value="1"/>
</dbReference>
<proteinExistence type="inferred from homology"/>